<reference evidence="4 5" key="1">
    <citation type="submission" date="2019-05" db="EMBL/GenBank/DDBJ databases">
        <title>We sequenced the genome of Paenibacillus hemerocallicola KCTC 33185 for further insight into its adaptation and study the phylogeny of Paenibacillus.</title>
        <authorList>
            <person name="Narsing Rao M.P."/>
        </authorList>
    </citation>
    <scope>NUCLEOTIDE SEQUENCE [LARGE SCALE GENOMIC DNA]</scope>
    <source>
        <strain evidence="4 5">KCTC 33185</strain>
    </source>
</reference>
<dbReference type="SUPFAM" id="SSF109854">
    <property type="entry name" value="DinB/YfiT-like putative metalloenzymes"/>
    <property type="match status" value="1"/>
</dbReference>
<dbReference type="AlphaFoldDB" id="A0A5C4TCL9"/>
<keyword evidence="5" id="KW-1185">Reference proteome</keyword>
<sequence>MSQVSAVRDHLLHELEHGVVTTRRLLELVKPEQWDYRPRDNMRTLLELAHHLVTIPASDLVIMQEKEMEDVRKAEAVVDGVRDPMQLAAAMERLFGELKTYFESLDDDAFLNKETKAFYKEEPTAQAKWLIETTTHVYHHRSQLYSYLKQLGHDIQFFILY</sequence>
<evidence type="ECO:0000256" key="3">
    <source>
        <dbReference type="PIRSR" id="PIRSR607837-1"/>
    </source>
</evidence>
<feature type="binding site" evidence="3">
    <location>
        <position position="51"/>
    </location>
    <ligand>
        <name>a divalent metal cation</name>
        <dbReference type="ChEBI" id="CHEBI:60240"/>
    </ligand>
</feature>
<accession>A0A5C4TCL9</accession>
<dbReference type="RefSeq" id="WP_139601618.1">
    <property type="nucleotide sequence ID" value="NZ_VDCQ01000008.1"/>
</dbReference>
<dbReference type="InterPro" id="IPR007837">
    <property type="entry name" value="DinB"/>
</dbReference>
<comment type="similarity">
    <text evidence="1">Belongs to the DinB family.</text>
</comment>
<evidence type="ECO:0000256" key="2">
    <source>
        <dbReference type="ARBA" id="ARBA00022723"/>
    </source>
</evidence>
<evidence type="ECO:0000256" key="1">
    <source>
        <dbReference type="ARBA" id="ARBA00008635"/>
    </source>
</evidence>
<dbReference type="EMBL" id="VDCQ01000008">
    <property type="protein sequence ID" value="TNJ66813.1"/>
    <property type="molecule type" value="Genomic_DNA"/>
</dbReference>
<dbReference type="Gene3D" id="1.20.120.450">
    <property type="entry name" value="dinb family like domain"/>
    <property type="match status" value="1"/>
</dbReference>
<dbReference type="Pfam" id="PF05163">
    <property type="entry name" value="DinB"/>
    <property type="match status" value="1"/>
</dbReference>
<protein>
    <submittedName>
        <fullName evidence="4">DinB family protein</fullName>
    </submittedName>
</protein>
<evidence type="ECO:0000313" key="5">
    <source>
        <dbReference type="Proteomes" id="UP000307943"/>
    </source>
</evidence>
<feature type="binding site" evidence="3">
    <location>
        <position position="140"/>
    </location>
    <ligand>
        <name>a divalent metal cation</name>
        <dbReference type="ChEBI" id="CHEBI:60240"/>
    </ligand>
</feature>
<feature type="binding site" evidence="3">
    <location>
        <position position="136"/>
    </location>
    <ligand>
        <name>a divalent metal cation</name>
        <dbReference type="ChEBI" id="CHEBI:60240"/>
    </ligand>
</feature>
<gene>
    <name evidence="4" type="ORF">FE784_08015</name>
</gene>
<name>A0A5C4TCL9_9BACL</name>
<dbReference type="OrthoDB" id="2427314at2"/>
<dbReference type="Proteomes" id="UP000307943">
    <property type="component" value="Unassembled WGS sequence"/>
</dbReference>
<dbReference type="GO" id="GO:0046872">
    <property type="term" value="F:metal ion binding"/>
    <property type="evidence" value="ECO:0007669"/>
    <property type="project" value="UniProtKB-KW"/>
</dbReference>
<comment type="caution">
    <text evidence="4">The sequence shown here is derived from an EMBL/GenBank/DDBJ whole genome shotgun (WGS) entry which is preliminary data.</text>
</comment>
<organism evidence="4 5">
    <name type="scientific">Paenibacillus hemerocallicola</name>
    <dbReference type="NCBI Taxonomy" id="1172614"/>
    <lineage>
        <taxon>Bacteria</taxon>
        <taxon>Bacillati</taxon>
        <taxon>Bacillota</taxon>
        <taxon>Bacilli</taxon>
        <taxon>Bacillales</taxon>
        <taxon>Paenibacillaceae</taxon>
        <taxon>Paenibacillus</taxon>
    </lineage>
</organism>
<keyword evidence="2 3" id="KW-0479">Metal-binding</keyword>
<evidence type="ECO:0000313" key="4">
    <source>
        <dbReference type="EMBL" id="TNJ66813.1"/>
    </source>
</evidence>
<proteinExistence type="inferred from homology"/>
<dbReference type="InterPro" id="IPR034660">
    <property type="entry name" value="DinB/YfiT-like"/>
</dbReference>